<feature type="domain" description="Thiamine pyrophosphate enzyme N-terminal TPP-binding" evidence="9">
    <location>
        <begin position="1"/>
        <end position="116"/>
    </location>
</feature>
<dbReference type="GO" id="GO:0009099">
    <property type="term" value="P:L-valine biosynthetic process"/>
    <property type="evidence" value="ECO:0007669"/>
    <property type="project" value="TreeGrafter"/>
</dbReference>
<sequence>MKAARMALDYLQRGDITYLFGIPAGSVNAFFDALCDLPQLVPIVAKHEGAASYMAAAYAKYSGRLSVAIGCSGPGATNLVTGAANAMREHLPVLFLTGAVPVGTMGLNASQELDAAPVFGTVTKYSVLVKEAKDLLPELAKACRIALSDVPGPVHVAIPIDVQHAEVGQPDFPAFPARKPIIPELETIRQAAKELWKRKDGVILAGQGIRGSADLLLELAELLQWPIVTTPQAKGCIPEQHPLLVGVFGFAGHEAATSLVADGGGQALLIAGSSLGETATNNYNAGLTQGRYTMQLDYDAAVFHRRYPIDLPVLGDINLSLLLLLEELRGLGAKRGDREPAKGFGKRVGAGSGTTEAAEGEYNTRNVLLSLQEKLPTDVRYAVDIGEFMSYVIHHMKVVEPDSYSINVHFGAMGSGIGSAIGSKLAEPERPVVCITGDGCFFMHGMEILTAKEHGLPILFVVVNNARLGMVYHGHSLQFKRTHPSFEQEEVDISEMAAAMGIPSYRVSELNDLHPEAIDRLLGAKGPALLEISLTDDSTPPMGDRVKFLSSFGK</sequence>
<evidence type="ECO:0000256" key="2">
    <source>
        <dbReference type="ARBA" id="ARBA00001964"/>
    </source>
</evidence>
<organism evidence="10 11">
    <name type="scientific">Cohnella fermenti</name>
    <dbReference type="NCBI Taxonomy" id="2565925"/>
    <lineage>
        <taxon>Bacteria</taxon>
        <taxon>Bacillati</taxon>
        <taxon>Bacillota</taxon>
        <taxon>Bacilli</taxon>
        <taxon>Bacillales</taxon>
        <taxon>Paenibacillaceae</taxon>
        <taxon>Cohnella</taxon>
    </lineage>
</organism>
<dbReference type="PANTHER" id="PTHR18968:SF166">
    <property type="entry name" value="2-HYDROXYACYL-COA LYASE 2"/>
    <property type="match status" value="1"/>
</dbReference>
<keyword evidence="5 6" id="KW-0786">Thiamine pyrophosphate</keyword>
<evidence type="ECO:0000256" key="6">
    <source>
        <dbReference type="RuleBase" id="RU362132"/>
    </source>
</evidence>
<keyword evidence="4" id="KW-0479">Metal-binding</keyword>
<dbReference type="OrthoDB" id="4494979at2"/>
<dbReference type="InterPro" id="IPR029061">
    <property type="entry name" value="THDP-binding"/>
</dbReference>
<dbReference type="SUPFAM" id="SSF52467">
    <property type="entry name" value="DHS-like NAD/FAD-binding domain"/>
    <property type="match status" value="1"/>
</dbReference>
<dbReference type="InterPro" id="IPR012001">
    <property type="entry name" value="Thiamin_PyroP_enz_TPP-bd_dom"/>
</dbReference>
<dbReference type="GO" id="GO:0009097">
    <property type="term" value="P:isoleucine biosynthetic process"/>
    <property type="evidence" value="ECO:0007669"/>
    <property type="project" value="TreeGrafter"/>
</dbReference>
<evidence type="ECO:0000313" key="10">
    <source>
        <dbReference type="EMBL" id="THF74142.1"/>
    </source>
</evidence>
<protein>
    <submittedName>
        <fullName evidence="10">Thiamine pyrophosphate-binding protein</fullName>
    </submittedName>
</protein>
<dbReference type="InterPro" id="IPR012000">
    <property type="entry name" value="Thiamin_PyroP_enz_cen_dom"/>
</dbReference>
<name>A0A4S4BHS8_9BACL</name>
<proteinExistence type="inferred from homology"/>
<evidence type="ECO:0000259" key="9">
    <source>
        <dbReference type="Pfam" id="PF02776"/>
    </source>
</evidence>
<dbReference type="GO" id="GO:0000287">
    <property type="term" value="F:magnesium ion binding"/>
    <property type="evidence" value="ECO:0007669"/>
    <property type="project" value="InterPro"/>
</dbReference>
<accession>A0A4S4BHS8</accession>
<evidence type="ECO:0000259" key="7">
    <source>
        <dbReference type="Pfam" id="PF00205"/>
    </source>
</evidence>
<dbReference type="SUPFAM" id="SSF52518">
    <property type="entry name" value="Thiamin diphosphate-binding fold (THDP-binding)"/>
    <property type="match status" value="2"/>
</dbReference>
<keyword evidence="11" id="KW-1185">Reference proteome</keyword>
<dbReference type="GO" id="GO:0005948">
    <property type="term" value="C:acetolactate synthase complex"/>
    <property type="evidence" value="ECO:0007669"/>
    <property type="project" value="TreeGrafter"/>
</dbReference>
<dbReference type="InterPro" id="IPR045229">
    <property type="entry name" value="TPP_enz"/>
</dbReference>
<evidence type="ECO:0000313" key="11">
    <source>
        <dbReference type="Proteomes" id="UP000310636"/>
    </source>
</evidence>
<dbReference type="CDD" id="cd07035">
    <property type="entry name" value="TPP_PYR_POX_like"/>
    <property type="match status" value="1"/>
</dbReference>
<dbReference type="GO" id="GO:0050660">
    <property type="term" value="F:flavin adenine dinucleotide binding"/>
    <property type="evidence" value="ECO:0007669"/>
    <property type="project" value="TreeGrafter"/>
</dbReference>
<feature type="domain" description="Thiamine pyrophosphate enzyme central" evidence="7">
    <location>
        <begin position="188"/>
        <end position="321"/>
    </location>
</feature>
<comment type="cofactor">
    <cofactor evidence="2">
        <name>thiamine diphosphate</name>
        <dbReference type="ChEBI" id="CHEBI:58937"/>
    </cofactor>
</comment>
<evidence type="ECO:0000256" key="3">
    <source>
        <dbReference type="ARBA" id="ARBA00007812"/>
    </source>
</evidence>
<dbReference type="Pfam" id="PF00205">
    <property type="entry name" value="TPP_enzyme_M"/>
    <property type="match status" value="1"/>
</dbReference>
<dbReference type="GO" id="GO:0003984">
    <property type="term" value="F:acetolactate synthase activity"/>
    <property type="evidence" value="ECO:0007669"/>
    <property type="project" value="TreeGrafter"/>
</dbReference>
<dbReference type="InterPro" id="IPR029035">
    <property type="entry name" value="DHS-like_NAD/FAD-binding_dom"/>
</dbReference>
<dbReference type="GO" id="GO:0030976">
    <property type="term" value="F:thiamine pyrophosphate binding"/>
    <property type="evidence" value="ECO:0007669"/>
    <property type="project" value="InterPro"/>
</dbReference>
<dbReference type="Gene3D" id="3.40.50.1220">
    <property type="entry name" value="TPP-binding domain"/>
    <property type="match status" value="1"/>
</dbReference>
<dbReference type="Gene3D" id="3.40.50.970">
    <property type="match status" value="2"/>
</dbReference>
<comment type="cofactor">
    <cofactor evidence="1">
        <name>Mg(2+)</name>
        <dbReference type="ChEBI" id="CHEBI:18420"/>
    </cofactor>
</comment>
<gene>
    <name evidence="10" type="ORF">E6C55_26305</name>
</gene>
<dbReference type="Pfam" id="PF02775">
    <property type="entry name" value="TPP_enzyme_C"/>
    <property type="match status" value="1"/>
</dbReference>
<dbReference type="InterPro" id="IPR000399">
    <property type="entry name" value="TPP-bd_CS"/>
</dbReference>
<dbReference type="AlphaFoldDB" id="A0A4S4BHS8"/>
<dbReference type="CDD" id="cd00568">
    <property type="entry name" value="TPP_enzymes"/>
    <property type="match status" value="1"/>
</dbReference>
<dbReference type="RefSeq" id="WP_136372816.1">
    <property type="nucleotide sequence ID" value="NZ_SSOB01000044.1"/>
</dbReference>
<dbReference type="Proteomes" id="UP000310636">
    <property type="component" value="Unassembled WGS sequence"/>
</dbReference>
<evidence type="ECO:0000256" key="4">
    <source>
        <dbReference type="ARBA" id="ARBA00022723"/>
    </source>
</evidence>
<dbReference type="PROSITE" id="PS00187">
    <property type="entry name" value="TPP_ENZYMES"/>
    <property type="match status" value="1"/>
</dbReference>
<evidence type="ECO:0000256" key="5">
    <source>
        <dbReference type="ARBA" id="ARBA00023052"/>
    </source>
</evidence>
<reference evidence="10 11" key="1">
    <citation type="submission" date="2019-04" db="EMBL/GenBank/DDBJ databases">
        <title>Cohnella sp. nov. isolated from preserved vegetables.</title>
        <authorList>
            <person name="Lin S.-Y."/>
            <person name="Hung M.-H."/>
            <person name="Young C.-C."/>
        </authorList>
    </citation>
    <scope>NUCLEOTIDE SEQUENCE [LARGE SCALE GENOMIC DNA]</scope>
    <source>
        <strain evidence="10 11">CC-MHH1044</strain>
    </source>
</reference>
<evidence type="ECO:0000256" key="1">
    <source>
        <dbReference type="ARBA" id="ARBA00001946"/>
    </source>
</evidence>
<dbReference type="EMBL" id="SSOB01000044">
    <property type="protein sequence ID" value="THF74142.1"/>
    <property type="molecule type" value="Genomic_DNA"/>
</dbReference>
<evidence type="ECO:0000259" key="8">
    <source>
        <dbReference type="Pfam" id="PF02775"/>
    </source>
</evidence>
<feature type="domain" description="Thiamine pyrophosphate enzyme TPP-binding" evidence="8">
    <location>
        <begin position="384"/>
        <end position="532"/>
    </location>
</feature>
<comment type="caution">
    <text evidence="10">The sequence shown here is derived from an EMBL/GenBank/DDBJ whole genome shotgun (WGS) entry which is preliminary data.</text>
</comment>
<dbReference type="Pfam" id="PF02776">
    <property type="entry name" value="TPP_enzyme_N"/>
    <property type="match status" value="1"/>
</dbReference>
<dbReference type="PANTHER" id="PTHR18968">
    <property type="entry name" value="THIAMINE PYROPHOSPHATE ENZYMES"/>
    <property type="match status" value="1"/>
</dbReference>
<dbReference type="InterPro" id="IPR011766">
    <property type="entry name" value="TPP_enzyme_TPP-bd"/>
</dbReference>
<comment type="similarity">
    <text evidence="3 6">Belongs to the TPP enzyme family.</text>
</comment>
<dbReference type="FunFam" id="3.40.50.970:FF:000007">
    <property type="entry name" value="Acetolactate synthase"/>
    <property type="match status" value="1"/>
</dbReference>